<evidence type="ECO:0000256" key="2">
    <source>
        <dbReference type="SAM" id="SignalP"/>
    </source>
</evidence>
<dbReference type="Gene3D" id="2.50.20.10">
    <property type="entry name" value="Lipoprotein localisation LolA/LolB/LppX"/>
    <property type="match status" value="1"/>
</dbReference>
<comment type="caution">
    <text evidence="3">The sequence shown here is derived from an EMBL/GenBank/DDBJ whole genome shotgun (WGS) entry which is preliminary data.</text>
</comment>
<dbReference type="EMBL" id="JNUP01000065">
    <property type="protein sequence ID" value="KGE71615.1"/>
    <property type="molecule type" value="Genomic_DNA"/>
</dbReference>
<dbReference type="AlphaFoldDB" id="A0A098QUT5"/>
<evidence type="ECO:0008006" key="5">
    <source>
        <dbReference type="Google" id="ProtNLM"/>
    </source>
</evidence>
<dbReference type="SUPFAM" id="SSF89392">
    <property type="entry name" value="Prokaryotic lipoproteins and lipoprotein localization factors"/>
    <property type="match status" value="1"/>
</dbReference>
<keyword evidence="4" id="KW-1185">Reference proteome</keyword>
<evidence type="ECO:0000313" key="3">
    <source>
        <dbReference type="EMBL" id="KGE71615.1"/>
    </source>
</evidence>
<feature type="signal peptide" evidence="2">
    <location>
        <begin position="1"/>
        <end position="28"/>
    </location>
</feature>
<sequence>MNMKRTLPARLFLSALLLVLLSPLAAQSIITAPMYFDQVAANYRDLNDYVADLVLQVESERMEGQIYYKEPNLLRIDFTDPEEQVLVSDGSVLQIYVPRYDVTLNQALDPLSTTSPGGIATAQGLDLLRRNYTIAFLDSPNPVPLDNLEENPRGSSEPVVKLLLQWKNTNEGFREIELSIDSDQMIRRISGLTGDRRRVILTFTNIRTNQNIPDARFRYESPSSSNNFNNFLFGTN</sequence>
<name>A0A098QUT5_9SPIO</name>
<keyword evidence="1 2" id="KW-0732">Signal</keyword>
<dbReference type="STRING" id="1480694.DC28_10085"/>
<gene>
    <name evidence="3" type="ORF">DC28_10085</name>
</gene>
<dbReference type="Pfam" id="PF03548">
    <property type="entry name" value="LolA"/>
    <property type="match status" value="1"/>
</dbReference>
<dbReference type="PANTHER" id="PTHR35869">
    <property type="entry name" value="OUTER-MEMBRANE LIPOPROTEIN CARRIER PROTEIN"/>
    <property type="match status" value="1"/>
</dbReference>
<protein>
    <recommendedName>
        <fullName evidence="5">Outer membrane lipoprotein carrier protein LolA</fullName>
    </recommendedName>
</protein>
<feature type="chain" id="PRO_5001938675" description="Outer membrane lipoprotein carrier protein LolA" evidence="2">
    <location>
        <begin position="29"/>
        <end position="236"/>
    </location>
</feature>
<reference evidence="3 4" key="1">
    <citation type="submission" date="2014-05" db="EMBL/GenBank/DDBJ databases">
        <title>De novo Genome Sequence of Spirocheata sp.</title>
        <authorList>
            <person name="Shivani Y."/>
            <person name="Subhash Y."/>
            <person name="Tushar L."/>
            <person name="Sasikala C."/>
            <person name="Ramana C.V."/>
        </authorList>
    </citation>
    <scope>NUCLEOTIDE SEQUENCE [LARGE SCALE GENOMIC DNA]</scope>
    <source>
        <strain evidence="3 4">JC230</strain>
    </source>
</reference>
<dbReference type="CDD" id="cd16325">
    <property type="entry name" value="LolA"/>
    <property type="match status" value="1"/>
</dbReference>
<dbReference type="InterPro" id="IPR004564">
    <property type="entry name" value="OM_lipoprot_carrier_LolA-like"/>
</dbReference>
<organism evidence="3 4">
    <name type="scientific">Spirochaeta lutea</name>
    <dbReference type="NCBI Taxonomy" id="1480694"/>
    <lineage>
        <taxon>Bacteria</taxon>
        <taxon>Pseudomonadati</taxon>
        <taxon>Spirochaetota</taxon>
        <taxon>Spirochaetia</taxon>
        <taxon>Spirochaetales</taxon>
        <taxon>Spirochaetaceae</taxon>
        <taxon>Spirochaeta</taxon>
    </lineage>
</organism>
<evidence type="ECO:0000256" key="1">
    <source>
        <dbReference type="ARBA" id="ARBA00022729"/>
    </source>
</evidence>
<proteinExistence type="predicted"/>
<evidence type="ECO:0000313" key="4">
    <source>
        <dbReference type="Proteomes" id="UP000029692"/>
    </source>
</evidence>
<dbReference type="eggNOG" id="COG2834">
    <property type="taxonomic scope" value="Bacteria"/>
</dbReference>
<accession>A0A098QUT5</accession>
<dbReference type="PANTHER" id="PTHR35869:SF1">
    <property type="entry name" value="OUTER-MEMBRANE LIPOPROTEIN CARRIER PROTEIN"/>
    <property type="match status" value="1"/>
</dbReference>
<dbReference type="Proteomes" id="UP000029692">
    <property type="component" value="Unassembled WGS sequence"/>
</dbReference>
<dbReference type="InterPro" id="IPR029046">
    <property type="entry name" value="LolA/LolB/LppX"/>
</dbReference>